<feature type="compositionally biased region" description="Basic and acidic residues" evidence="1">
    <location>
        <begin position="10"/>
        <end position="30"/>
    </location>
</feature>
<reference evidence="2" key="1">
    <citation type="journal article" date="2014" name="Int. J. Syst. Evol. Microbiol.">
        <title>Complete genome sequence of Corynebacterium casei LMG S-19264T (=DSM 44701T), isolated from a smear-ripened cheese.</title>
        <authorList>
            <consortium name="US DOE Joint Genome Institute (JGI-PGF)"/>
            <person name="Walter F."/>
            <person name="Albersmeier A."/>
            <person name="Kalinowski J."/>
            <person name="Ruckert C."/>
        </authorList>
    </citation>
    <scope>NUCLEOTIDE SEQUENCE</scope>
    <source>
        <strain evidence="2">JCM 4956</strain>
    </source>
</reference>
<keyword evidence="3" id="KW-1185">Reference proteome</keyword>
<evidence type="ECO:0000256" key="1">
    <source>
        <dbReference type="SAM" id="MobiDB-lite"/>
    </source>
</evidence>
<name>A0A918KGU6_9ACTN</name>
<reference evidence="2" key="2">
    <citation type="submission" date="2020-09" db="EMBL/GenBank/DDBJ databases">
        <authorList>
            <person name="Sun Q."/>
            <person name="Ohkuma M."/>
        </authorList>
    </citation>
    <scope>NUCLEOTIDE SEQUENCE</scope>
    <source>
        <strain evidence="2">JCM 4956</strain>
    </source>
</reference>
<feature type="compositionally biased region" description="Basic and acidic residues" evidence="1">
    <location>
        <begin position="69"/>
        <end position="80"/>
    </location>
</feature>
<evidence type="ECO:0000313" key="3">
    <source>
        <dbReference type="Proteomes" id="UP000645555"/>
    </source>
</evidence>
<evidence type="ECO:0000313" key="2">
    <source>
        <dbReference type="EMBL" id="GGX60613.1"/>
    </source>
</evidence>
<feature type="region of interest" description="Disordered" evidence="1">
    <location>
        <begin position="1"/>
        <end position="107"/>
    </location>
</feature>
<feature type="compositionally biased region" description="Basic and acidic residues" evidence="1">
    <location>
        <begin position="41"/>
        <end position="50"/>
    </location>
</feature>
<dbReference type="AlphaFoldDB" id="A0A918KGU6"/>
<dbReference type="Proteomes" id="UP000645555">
    <property type="component" value="Unassembled WGS sequence"/>
</dbReference>
<dbReference type="EMBL" id="BMWD01000009">
    <property type="protein sequence ID" value="GGX60613.1"/>
    <property type="molecule type" value="Genomic_DNA"/>
</dbReference>
<comment type="caution">
    <text evidence="2">The sequence shown here is derived from an EMBL/GenBank/DDBJ whole genome shotgun (WGS) entry which is preliminary data.</text>
</comment>
<protein>
    <submittedName>
        <fullName evidence="2">Uncharacterized protein</fullName>
    </submittedName>
</protein>
<sequence>MIHGGEPGEDPGHRAREDSGDRGAEGRNQEPADGPPGTEGEESKANQKSEDETEDETQEMRAQKTGNAGRREMREVEKPGTADIGRLIKQEGSNTGVPVQESRKSASPALAPWMNAVISPGV</sequence>
<accession>A0A918KGU6</accession>
<proteinExistence type="predicted"/>
<gene>
    <name evidence="2" type="ORF">GCM10010515_30510</name>
</gene>
<organism evidence="2 3">
    <name type="scientific">Streptomyces fructofermentans</name>
    <dbReference type="NCBI Taxonomy" id="152141"/>
    <lineage>
        <taxon>Bacteria</taxon>
        <taxon>Bacillati</taxon>
        <taxon>Actinomycetota</taxon>
        <taxon>Actinomycetes</taxon>
        <taxon>Kitasatosporales</taxon>
        <taxon>Streptomycetaceae</taxon>
        <taxon>Streptomyces</taxon>
    </lineage>
</organism>